<dbReference type="SMR" id="A0A8G2FY42"/>
<dbReference type="NCBIfam" id="NF002316">
    <property type="entry name" value="PRK01242.1"/>
    <property type="match status" value="1"/>
</dbReference>
<dbReference type="Gene3D" id="1.10.1620.10">
    <property type="entry name" value="Ribosomal protein L39e"/>
    <property type="match status" value="1"/>
</dbReference>
<dbReference type="GO" id="GO:0005840">
    <property type="term" value="C:ribosome"/>
    <property type="evidence" value="ECO:0007669"/>
    <property type="project" value="UniProtKB-KW"/>
</dbReference>
<evidence type="ECO:0000256" key="4">
    <source>
        <dbReference type="ARBA" id="ARBA00035234"/>
    </source>
</evidence>
<organism evidence="6 7">
    <name type="scientific">Picrophilus torridus (strain ATCC 700027 / DSM 9790 / JCM 10055 / NBRC 100828 / KAW 2/3)</name>
    <dbReference type="NCBI Taxonomy" id="1122961"/>
    <lineage>
        <taxon>Archaea</taxon>
        <taxon>Methanobacteriati</taxon>
        <taxon>Thermoplasmatota</taxon>
        <taxon>Thermoplasmata</taxon>
        <taxon>Thermoplasmatales</taxon>
        <taxon>Picrophilaceae</taxon>
        <taxon>Picrophilus</taxon>
    </lineage>
</organism>
<evidence type="ECO:0000256" key="5">
    <source>
        <dbReference type="HAMAP-Rule" id="MF_00629"/>
    </source>
</evidence>
<dbReference type="PROSITE" id="PS00051">
    <property type="entry name" value="RIBOSOMAL_L39E"/>
    <property type="match status" value="1"/>
</dbReference>
<dbReference type="FunFam" id="1.10.1620.10:FF:000001">
    <property type="entry name" value="60S ribosomal protein-like L39"/>
    <property type="match status" value="1"/>
</dbReference>
<evidence type="ECO:0000313" key="6">
    <source>
        <dbReference type="EMBL" id="SMD31666.1"/>
    </source>
</evidence>
<keyword evidence="3 5" id="KW-0687">Ribonucleoprotein</keyword>
<dbReference type="InterPro" id="IPR023626">
    <property type="entry name" value="Ribosomal_eL39_dom_sf"/>
</dbReference>
<dbReference type="SUPFAM" id="SSF48662">
    <property type="entry name" value="Ribosomal protein L39e"/>
    <property type="match status" value="1"/>
</dbReference>
<name>A0A8G2FY42_PICTO</name>
<dbReference type="GeneID" id="2844009"/>
<dbReference type="GO" id="GO:1990904">
    <property type="term" value="C:ribonucleoprotein complex"/>
    <property type="evidence" value="ECO:0007669"/>
    <property type="project" value="UniProtKB-KW"/>
</dbReference>
<evidence type="ECO:0000256" key="3">
    <source>
        <dbReference type="ARBA" id="ARBA00023274"/>
    </source>
</evidence>
<dbReference type="EMBL" id="FWYE01000006">
    <property type="protein sequence ID" value="SMD31666.1"/>
    <property type="molecule type" value="Genomic_DNA"/>
</dbReference>
<protein>
    <recommendedName>
        <fullName evidence="4 5">Large ribosomal subunit protein eL39</fullName>
    </recommendedName>
</protein>
<gene>
    <name evidence="5" type="primary">rpl39e</name>
    <name evidence="6" type="ORF">SAMN02745355_1603</name>
</gene>
<dbReference type="AlphaFoldDB" id="A0A8G2FY42"/>
<dbReference type="RefSeq" id="WP_011177006.1">
    <property type="nucleotide sequence ID" value="NC_005877.1"/>
</dbReference>
<dbReference type="InterPro" id="IPR000077">
    <property type="entry name" value="Ribosomal_eL39"/>
</dbReference>
<dbReference type="Pfam" id="PF00832">
    <property type="entry name" value="Ribosomal_L39"/>
    <property type="match status" value="1"/>
</dbReference>
<proteinExistence type="inferred from homology"/>
<evidence type="ECO:0000256" key="2">
    <source>
        <dbReference type="ARBA" id="ARBA00022980"/>
    </source>
</evidence>
<accession>A0A8G2FY42</accession>
<dbReference type="GO" id="GO:0003735">
    <property type="term" value="F:structural constituent of ribosome"/>
    <property type="evidence" value="ECO:0007669"/>
    <property type="project" value="InterPro"/>
</dbReference>
<evidence type="ECO:0000313" key="7">
    <source>
        <dbReference type="Proteomes" id="UP000192315"/>
    </source>
</evidence>
<reference evidence="6 7" key="1">
    <citation type="submission" date="2017-04" db="EMBL/GenBank/DDBJ databases">
        <authorList>
            <person name="Varghese N."/>
            <person name="Submissions S."/>
        </authorList>
    </citation>
    <scope>NUCLEOTIDE SEQUENCE [LARGE SCALE GENOMIC DNA]</scope>
    <source>
        <strain evidence="6 7">DSM 9789</strain>
    </source>
</reference>
<evidence type="ECO:0000256" key="1">
    <source>
        <dbReference type="ARBA" id="ARBA00009339"/>
    </source>
</evidence>
<dbReference type="InterPro" id="IPR020083">
    <property type="entry name" value="Ribosomal_eL39_CS"/>
</dbReference>
<dbReference type="OrthoDB" id="65887at2157"/>
<comment type="caution">
    <text evidence="6">The sequence shown here is derived from an EMBL/GenBank/DDBJ whole genome shotgun (WGS) entry which is preliminary data.</text>
</comment>
<sequence length="51" mass="6179">MARNKPLGLKIRLMKAVKSNRRVPGWVMVKTDRRVTQNYKRRNWRRSNLKA</sequence>
<comment type="similarity">
    <text evidence="1 5">Belongs to the eukaryotic ribosomal protein eL39 family.</text>
</comment>
<keyword evidence="2 5" id="KW-0689">Ribosomal protein</keyword>
<dbReference type="GO" id="GO:0006412">
    <property type="term" value="P:translation"/>
    <property type="evidence" value="ECO:0007669"/>
    <property type="project" value="UniProtKB-UniRule"/>
</dbReference>
<keyword evidence="7" id="KW-1185">Reference proteome</keyword>
<dbReference type="Proteomes" id="UP000192315">
    <property type="component" value="Unassembled WGS sequence"/>
</dbReference>
<dbReference type="HAMAP" id="MF_00629">
    <property type="entry name" value="Ribosomal_eL39"/>
    <property type="match status" value="1"/>
</dbReference>